<evidence type="ECO:0000259" key="2">
    <source>
        <dbReference type="PROSITE" id="PS51756"/>
    </source>
</evidence>
<evidence type="ECO:0000313" key="4">
    <source>
        <dbReference type="Proteomes" id="UP000510746"/>
    </source>
</evidence>
<dbReference type="Proteomes" id="UP000510746">
    <property type="component" value="Chromosome"/>
</dbReference>
<dbReference type="EMBL" id="CP054135">
    <property type="protein sequence ID" value="QLL95804.1"/>
    <property type="molecule type" value="Genomic_DNA"/>
</dbReference>
<evidence type="ECO:0000256" key="1">
    <source>
        <dbReference type="ARBA" id="ARBA00034117"/>
    </source>
</evidence>
<dbReference type="Pfam" id="PF04740">
    <property type="entry name" value="LXG"/>
    <property type="match status" value="1"/>
</dbReference>
<sequence length="519" mass="56122">MKIKRSELESLKDFLYKQTQAFESDLAEAQSTAQSLASSQALRGDVKTAINHELNYYNLPLLQGYVDYSNLLYTEFDNLISDFESTVGEKSATAVINSEALTSLKQSVDGLHSSIVRDMDATNKYYTEISDLISLKAPSKDKLSRAIEASKQSLSETEKRLTAFNGKQATSELDAILNNQNKGLTKVSGTVTMASPYRNPEALAIYRNPHFKKAANRYHQKVDSLARAYFQKNHPGVAFDKDKAGIEELQALAREVTKKAEYGDSSSVKTLGDYGNDLAETSVYTSLEEGIKHLIEKMKVSVPDAANYWSVGMTGNSYYQNMNFSFNAQQFAKDSTTNALKGLFKNITVSEVGIPIPGTNVSMGISGISSVFMGLDLVKNLQEENAGRAFTHTAVTTAVTAVGVDMLTTGIIYASVGTGYVASGATILATAMASNPVGWSIAAGVAVAFVVDQAYKNNFLGIKTIANEMGDNLEKSVKEIGSNIDSGIKEVGNKIDAGIKEVGNSIDTGIKSIQKVFGW</sequence>
<feature type="domain" description="LXG" evidence="2">
    <location>
        <begin position="1"/>
        <end position="228"/>
    </location>
</feature>
<comment type="similarity">
    <text evidence="1">In the N-terminal section; belongs to the LXG family.</text>
</comment>
<name>A0A7H9FB40_STROR</name>
<organism evidence="3 4">
    <name type="scientific">Streptococcus oralis subsp. oralis</name>
    <dbReference type="NCBI Taxonomy" id="1891914"/>
    <lineage>
        <taxon>Bacteria</taxon>
        <taxon>Bacillati</taxon>
        <taxon>Bacillota</taxon>
        <taxon>Bacilli</taxon>
        <taxon>Lactobacillales</taxon>
        <taxon>Streptococcaceae</taxon>
        <taxon>Streptococcus</taxon>
    </lineage>
</organism>
<reference evidence="3 4" key="1">
    <citation type="submission" date="2020-05" db="EMBL/GenBank/DDBJ databases">
        <title>A novel sialic acid binding adhesin present in multiple species contributes to the pathogenesis of Infective endocarditis.</title>
        <authorList>
            <person name="Gaytan M.O."/>
            <person name="Singh A.K."/>
            <person name="Woodiga S.A."/>
            <person name="Patel S.A."/>
            <person name="Ann S.-S."/>
            <person name="Vera Ponce de Leon A."/>
            <person name="McGrath S."/>
            <person name="Miller A."/>
            <person name="Bush J."/>
            <person name="van der Linden M."/>
            <person name="Magrini V."/>
            <person name="Wilson R.K."/>
            <person name="Kitten T."/>
            <person name="King S.J."/>
        </authorList>
    </citation>
    <scope>NUCLEOTIDE SEQUENCE [LARGE SCALE GENOMIC DNA]</scope>
    <source>
        <strain evidence="3 4">ATCC 10557</strain>
    </source>
</reference>
<evidence type="ECO:0000313" key="3">
    <source>
        <dbReference type="EMBL" id="QLL95804.1"/>
    </source>
</evidence>
<accession>A0A7H9FB40</accession>
<dbReference type="InterPro" id="IPR006829">
    <property type="entry name" value="LXG_dom"/>
</dbReference>
<gene>
    <name evidence="3" type="ORF">HRJ33_00925</name>
</gene>
<dbReference type="PROSITE" id="PS51756">
    <property type="entry name" value="LXG"/>
    <property type="match status" value="1"/>
</dbReference>
<proteinExistence type="inferred from homology"/>
<dbReference type="RefSeq" id="WP_081231643.1">
    <property type="nucleotide sequence ID" value="NZ_CP054135.1"/>
</dbReference>
<dbReference type="AlphaFoldDB" id="A0A7H9FB40"/>
<protein>
    <recommendedName>
        <fullName evidence="2">LXG domain-containing protein</fullName>
    </recommendedName>
</protein>